<organism evidence="3 5">
    <name type="scientific">Polyangium jinanense</name>
    <dbReference type="NCBI Taxonomy" id="2829994"/>
    <lineage>
        <taxon>Bacteria</taxon>
        <taxon>Pseudomonadati</taxon>
        <taxon>Myxococcota</taxon>
        <taxon>Polyangia</taxon>
        <taxon>Polyangiales</taxon>
        <taxon>Polyangiaceae</taxon>
        <taxon>Polyangium</taxon>
    </lineage>
</organism>
<dbReference type="PANTHER" id="PTHR10569:SF2">
    <property type="entry name" value="GLYCOGEN DEBRANCHING ENZYME"/>
    <property type="match status" value="1"/>
</dbReference>
<evidence type="ECO:0000259" key="1">
    <source>
        <dbReference type="Pfam" id="PF06202"/>
    </source>
</evidence>
<dbReference type="InterPro" id="IPR032790">
    <property type="entry name" value="GDE_C"/>
</dbReference>
<sequence>MSGRGGASDESIWPHVDVRHDLGRALFREWVAGNGAGAYASSSIACMHTRRYHGLLVAALEPPRARHVVLSHVDVAVKSLAPRGMWDLATHQFPGINPERGPFYLDRFDQDPVPRWTYSVGGGELEVLLALVRGENAAVLRYTWRGPQPVVITLRPLLAMRHMHALMREHGAMEQRVELRAGEMRVRPMRALPKLCFRYEGTFVGSPDWWRRFEYLIERDRGLEFQEDLWTPGVFEIRADGSGTPSFLVVGVEKLPEGKPEDLIAATTAALEAEDPGPERSALERKLSVAAELFRADLAPEPGIVAGYPWAEGWGRDSLIALPGLYLATGKIEEAKRVARRIVASMEGGLVPSRRADEDGRPDTASADATLWLFEAARCFADVLGASDPFLQSELVPAMTASFEAILRGDAPNGIRVTTDGLLAAGKPGDAPTWMNARAFGRPVTPRVGCAIELSALWARGCHTLARLAHAAGAESLADRADIACRRARAAFHARFWCEQTSYPFDVISESLTGEGAFQDASVRPNAILALAIDPACFSPERARATIARARAELVSPAGLRTLAPSDAAYHGYYGGNVVERDAAYHQGTAWPWLLGFYARAVRSVLPAEDPLVAEIPELIAAAADREIAVGQVPELGSGNMPFSPNGGPAQAFSVAELLRALKNVLG</sequence>
<reference evidence="3 5" key="1">
    <citation type="submission" date="2021-04" db="EMBL/GenBank/DDBJ databases">
        <title>Genome analysis of Polyangium sp.</title>
        <authorList>
            <person name="Li Y."/>
            <person name="Wang J."/>
        </authorList>
    </citation>
    <scope>NUCLEOTIDE SEQUENCE [LARGE SCALE GENOMIC DNA]</scope>
    <source>
        <strain evidence="3 5">SDU14</strain>
    </source>
</reference>
<accession>A0A9X3X861</accession>
<dbReference type="InterPro" id="IPR010401">
    <property type="entry name" value="AGL/Gdb1"/>
</dbReference>
<dbReference type="SUPFAM" id="SSF48208">
    <property type="entry name" value="Six-hairpin glycosidases"/>
    <property type="match status" value="1"/>
</dbReference>
<dbReference type="InterPro" id="IPR024742">
    <property type="entry name" value="Glycogen_debranch_N"/>
</dbReference>
<gene>
    <name evidence="3" type="ORF">KEG57_27735</name>
    <name evidence="4" type="ORF">KEG57_27825</name>
</gene>
<name>A0A9X3X861_9BACT</name>
<evidence type="ECO:0000313" key="5">
    <source>
        <dbReference type="Proteomes" id="UP001151081"/>
    </source>
</evidence>
<evidence type="ECO:0000313" key="4">
    <source>
        <dbReference type="EMBL" id="MDC3984347.1"/>
    </source>
</evidence>
<dbReference type="InterPro" id="IPR012341">
    <property type="entry name" value="6hp_glycosidase-like_sf"/>
</dbReference>
<dbReference type="EMBL" id="JAGTJJ010000020">
    <property type="protein sequence ID" value="MDC3984347.1"/>
    <property type="molecule type" value="Genomic_DNA"/>
</dbReference>
<feature type="domain" description="Glycogen debranching enzyme bacterial and archaeal type N-terminal" evidence="2">
    <location>
        <begin position="28"/>
        <end position="240"/>
    </location>
</feature>
<dbReference type="AlphaFoldDB" id="A0A9X3X861"/>
<protein>
    <submittedName>
        <fullName evidence="3">Glycogen debranching enzyme family protein</fullName>
    </submittedName>
</protein>
<evidence type="ECO:0000313" key="3">
    <source>
        <dbReference type="EMBL" id="MDC3984330.1"/>
    </source>
</evidence>
<dbReference type="EMBL" id="JAGTJJ010000020">
    <property type="protein sequence ID" value="MDC3984330.1"/>
    <property type="molecule type" value="Genomic_DNA"/>
</dbReference>
<dbReference type="InterPro" id="IPR008928">
    <property type="entry name" value="6-hairpin_glycosidase_sf"/>
</dbReference>
<feature type="domain" description="Glycogen debranching enzyme C-terminal" evidence="1">
    <location>
        <begin position="302"/>
        <end position="660"/>
    </location>
</feature>
<dbReference type="PANTHER" id="PTHR10569">
    <property type="entry name" value="GLYCOGEN DEBRANCHING ENZYME"/>
    <property type="match status" value="1"/>
</dbReference>
<proteinExistence type="predicted"/>
<keyword evidence="5" id="KW-1185">Reference proteome</keyword>
<dbReference type="Proteomes" id="UP001151081">
    <property type="component" value="Unassembled WGS sequence"/>
</dbReference>
<dbReference type="GO" id="GO:0004134">
    <property type="term" value="F:4-alpha-glucanotransferase activity"/>
    <property type="evidence" value="ECO:0007669"/>
    <property type="project" value="InterPro"/>
</dbReference>
<evidence type="ECO:0000259" key="2">
    <source>
        <dbReference type="Pfam" id="PF12439"/>
    </source>
</evidence>
<dbReference type="GO" id="GO:0004135">
    <property type="term" value="F:amylo-alpha-1,6-glucosidase activity"/>
    <property type="evidence" value="ECO:0007669"/>
    <property type="project" value="InterPro"/>
</dbReference>
<dbReference type="Pfam" id="PF06202">
    <property type="entry name" value="GDE_C"/>
    <property type="match status" value="1"/>
</dbReference>
<comment type="caution">
    <text evidence="3">The sequence shown here is derived from an EMBL/GenBank/DDBJ whole genome shotgun (WGS) entry which is preliminary data.</text>
</comment>
<dbReference type="GO" id="GO:0005980">
    <property type="term" value="P:glycogen catabolic process"/>
    <property type="evidence" value="ECO:0007669"/>
    <property type="project" value="InterPro"/>
</dbReference>
<dbReference type="Pfam" id="PF12439">
    <property type="entry name" value="GDE_N"/>
    <property type="match status" value="1"/>
</dbReference>
<dbReference type="Gene3D" id="1.50.10.10">
    <property type="match status" value="1"/>
</dbReference>
<dbReference type="RefSeq" id="WP_272458936.1">
    <property type="nucleotide sequence ID" value="NZ_JAGTJJ010000020.1"/>
</dbReference>